<name>A0A1A8MEA3_9TELE</name>
<organism evidence="1">
    <name type="scientific">Nothobranchius pienaari</name>
    <dbReference type="NCBI Taxonomy" id="704102"/>
    <lineage>
        <taxon>Eukaryota</taxon>
        <taxon>Metazoa</taxon>
        <taxon>Chordata</taxon>
        <taxon>Craniata</taxon>
        <taxon>Vertebrata</taxon>
        <taxon>Euteleostomi</taxon>
        <taxon>Actinopterygii</taxon>
        <taxon>Neopterygii</taxon>
        <taxon>Teleostei</taxon>
        <taxon>Neoteleostei</taxon>
        <taxon>Acanthomorphata</taxon>
        <taxon>Ovalentaria</taxon>
        <taxon>Atherinomorphae</taxon>
        <taxon>Cyprinodontiformes</taxon>
        <taxon>Nothobranchiidae</taxon>
        <taxon>Nothobranchius</taxon>
    </lineage>
</organism>
<reference evidence="1" key="2">
    <citation type="submission" date="2016-06" db="EMBL/GenBank/DDBJ databases">
        <title>The genome of a short-lived fish provides insights into sex chromosome evolution and the genetic control of aging.</title>
        <authorList>
            <person name="Reichwald K."/>
            <person name="Felder M."/>
            <person name="Petzold A."/>
            <person name="Koch P."/>
            <person name="Groth M."/>
            <person name="Platzer M."/>
        </authorList>
    </citation>
    <scope>NUCLEOTIDE SEQUENCE</scope>
    <source>
        <tissue evidence="1">Brain</tissue>
    </source>
</reference>
<dbReference type="AlphaFoldDB" id="A0A1A8MEA3"/>
<accession>A0A1A8MEA3</accession>
<feature type="non-terminal residue" evidence="1">
    <location>
        <position position="1"/>
    </location>
</feature>
<evidence type="ECO:0000313" key="1">
    <source>
        <dbReference type="EMBL" id="SBR54694.1"/>
    </source>
</evidence>
<proteinExistence type="predicted"/>
<protein>
    <submittedName>
        <fullName evidence="1">Solute carrier family 6 (Proline IMINO transporter), member 20</fullName>
    </submittedName>
</protein>
<gene>
    <name evidence="1" type="primary">SLC6A20</name>
</gene>
<reference evidence="1" key="1">
    <citation type="submission" date="2016-05" db="EMBL/GenBank/DDBJ databases">
        <authorList>
            <person name="Lavstsen T."/>
            <person name="Jespersen J.S."/>
        </authorList>
    </citation>
    <scope>NUCLEOTIDE SEQUENCE</scope>
    <source>
        <tissue evidence="1">Brain</tissue>
    </source>
</reference>
<sequence length="41" mass="4506">VLFIGPIPVCKKRLTLADTNIDADILCISSHLFNQYICTGV</sequence>
<dbReference type="EMBL" id="HAEF01013535">
    <property type="protein sequence ID" value="SBR54694.1"/>
    <property type="molecule type" value="Transcribed_RNA"/>
</dbReference>